<keyword evidence="2" id="KW-0479">Metal-binding</keyword>
<dbReference type="InterPro" id="IPR045054">
    <property type="entry name" value="P4HA-like"/>
</dbReference>
<feature type="domain" description="Prolyl 4-hydroxylase alpha subunit" evidence="7">
    <location>
        <begin position="299"/>
        <end position="488"/>
    </location>
</feature>
<dbReference type="InterPro" id="IPR006620">
    <property type="entry name" value="Pro_4_hyd_alph"/>
</dbReference>
<dbReference type="Proteomes" id="UP001530400">
    <property type="component" value="Unassembled WGS sequence"/>
</dbReference>
<dbReference type="SMART" id="SM00702">
    <property type="entry name" value="P4Hc"/>
    <property type="match status" value="1"/>
</dbReference>
<evidence type="ECO:0000313" key="9">
    <source>
        <dbReference type="Proteomes" id="UP001530400"/>
    </source>
</evidence>
<dbReference type="GO" id="GO:0051213">
    <property type="term" value="F:dioxygenase activity"/>
    <property type="evidence" value="ECO:0007669"/>
    <property type="project" value="UniProtKB-KW"/>
</dbReference>
<keyword evidence="9" id="KW-1185">Reference proteome</keyword>
<evidence type="ECO:0000256" key="2">
    <source>
        <dbReference type="ARBA" id="ARBA00022723"/>
    </source>
</evidence>
<evidence type="ECO:0000256" key="5">
    <source>
        <dbReference type="ARBA" id="ARBA00023004"/>
    </source>
</evidence>
<protein>
    <recommendedName>
        <fullName evidence="7">Prolyl 4-hydroxylase alpha subunit domain-containing protein</fullName>
    </recommendedName>
</protein>
<dbReference type="AlphaFoldDB" id="A0ABD3Q3C2"/>
<dbReference type="Gene3D" id="2.60.120.620">
    <property type="entry name" value="q2cbj1_9rhob like domain"/>
    <property type="match status" value="1"/>
</dbReference>
<evidence type="ECO:0000313" key="8">
    <source>
        <dbReference type="EMBL" id="KAL3794449.1"/>
    </source>
</evidence>
<feature type="signal peptide" evidence="6">
    <location>
        <begin position="1"/>
        <end position="17"/>
    </location>
</feature>
<organism evidence="8 9">
    <name type="scientific">Cyclotella atomus</name>
    <dbReference type="NCBI Taxonomy" id="382360"/>
    <lineage>
        <taxon>Eukaryota</taxon>
        <taxon>Sar</taxon>
        <taxon>Stramenopiles</taxon>
        <taxon>Ochrophyta</taxon>
        <taxon>Bacillariophyta</taxon>
        <taxon>Coscinodiscophyceae</taxon>
        <taxon>Thalassiosirophycidae</taxon>
        <taxon>Stephanodiscales</taxon>
        <taxon>Stephanodiscaceae</taxon>
        <taxon>Cyclotella</taxon>
    </lineage>
</organism>
<keyword evidence="3" id="KW-0223">Dioxygenase</keyword>
<evidence type="ECO:0000256" key="4">
    <source>
        <dbReference type="ARBA" id="ARBA00023002"/>
    </source>
</evidence>
<feature type="chain" id="PRO_5044775299" description="Prolyl 4-hydroxylase alpha subunit domain-containing protein" evidence="6">
    <location>
        <begin position="18"/>
        <end position="510"/>
    </location>
</feature>
<keyword evidence="4" id="KW-0560">Oxidoreductase</keyword>
<evidence type="ECO:0000256" key="3">
    <source>
        <dbReference type="ARBA" id="ARBA00022964"/>
    </source>
</evidence>
<accession>A0ABD3Q3C2</accession>
<dbReference type="EMBL" id="JALLPJ020000357">
    <property type="protein sequence ID" value="KAL3794449.1"/>
    <property type="molecule type" value="Genomic_DNA"/>
</dbReference>
<dbReference type="PANTHER" id="PTHR10869:SF226">
    <property type="entry name" value="PROLYL 4-HYDROXYLASE ALPHA SUBUNIT DOMAIN-CONTAINING PROTEIN"/>
    <property type="match status" value="1"/>
</dbReference>
<evidence type="ECO:0000256" key="1">
    <source>
        <dbReference type="ARBA" id="ARBA00001961"/>
    </source>
</evidence>
<name>A0ABD3Q3C2_9STRA</name>
<gene>
    <name evidence="8" type="ORF">ACHAWO_000232</name>
</gene>
<evidence type="ECO:0000256" key="6">
    <source>
        <dbReference type="SAM" id="SignalP"/>
    </source>
</evidence>
<comment type="cofactor">
    <cofactor evidence="1">
        <name>L-ascorbate</name>
        <dbReference type="ChEBI" id="CHEBI:38290"/>
    </cofactor>
</comment>
<reference evidence="8 9" key="1">
    <citation type="submission" date="2024-10" db="EMBL/GenBank/DDBJ databases">
        <title>Updated reference genomes for cyclostephanoid diatoms.</title>
        <authorList>
            <person name="Roberts W.R."/>
            <person name="Alverson A.J."/>
        </authorList>
    </citation>
    <scope>NUCLEOTIDE SEQUENCE [LARGE SCALE GENOMIC DNA]</scope>
    <source>
        <strain evidence="8 9">AJA010-31</strain>
    </source>
</reference>
<keyword evidence="6" id="KW-0732">Signal</keyword>
<keyword evidence="5" id="KW-0408">Iron</keyword>
<sequence length="510" mass="57272">MLFTLAIVAVHIRGAHTFVTPINSRNSRALLFAKDTESKLDVEPAVDVFDAHFGEYVSQEDVKNILSVCSEVQNSQEYQPPDWADACKLIDGQEKGCSAVVATKDVKKGDILTLFPIHAIGLRNVKEGDIEYIEFNTEEDEELFRGGICDVMKVNIRLVISLDRNSIPDPVSTALGTTRFIRMFILSMSGKEIRPGWLGGVIKTASTASESNCITLPLLNASPFCAIVATQDVKEGEELVKVPVQSSNWDLEEQLEEMVAVNYAKGIGALRTKIQKPLIGPFHQVNLDYPGLRRIRSDPDIFEIDDFLSDDEIERIITKITPYMEYRMEYDDETEKFVKVEDANYERALIPKREIPSIIDKITSMTNCTNAEVGLVIAIHYEQGKNQQTVLHVDDTRISLSGMFKTTPYPREPQKYHCYGIVFCYLNDVAEEDGGSTYFPNLNLRVVPKKGRALIHFPTDVKGRVDSRTMHQGSPSVGEKWILAIQLYNTGDISNAYMESKIDPMSNDII</sequence>
<comment type="caution">
    <text evidence="8">The sequence shown here is derived from an EMBL/GenBank/DDBJ whole genome shotgun (WGS) entry which is preliminary data.</text>
</comment>
<proteinExistence type="predicted"/>
<evidence type="ECO:0000259" key="7">
    <source>
        <dbReference type="SMART" id="SM00702"/>
    </source>
</evidence>
<dbReference type="GO" id="GO:0046872">
    <property type="term" value="F:metal ion binding"/>
    <property type="evidence" value="ECO:0007669"/>
    <property type="project" value="UniProtKB-KW"/>
</dbReference>
<dbReference type="PANTHER" id="PTHR10869">
    <property type="entry name" value="PROLYL 4-HYDROXYLASE ALPHA SUBUNIT"/>
    <property type="match status" value="1"/>
</dbReference>